<evidence type="ECO:0000313" key="2">
    <source>
        <dbReference type="EMBL" id="WOH36637.1"/>
    </source>
</evidence>
<dbReference type="InterPro" id="IPR041667">
    <property type="entry name" value="Cupin_8"/>
</dbReference>
<dbReference type="PANTHER" id="PTHR12461">
    <property type="entry name" value="HYPOXIA-INDUCIBLE FACTOR 1 ALPHA INHIBITOR-RELATED"/>
    <property type="match status" value="1"/>
</dbReference>
<dbReference type="Gene3D" id="2.60.120.650">
    <property type="entry name" value="Cupin"/>
    <property type="match status" value="1"/>
</dbReference>
<sequence length="300" mass="34867">MKIHDLNLEQIERVEIKSEDNVRELLATARRPIILTGLENDLSFLSDFNLDSLSQLNENVRTQRPNSDGVNYFFQYTNMPMSEFIERIRNGENLYAGARKVLDSGGVPTNFAGLLDMADKLKIPSWIERSRIYNACLWVGAGGNRTLLHYDAWDTVQMIGEGEKEYFVFPPEESERLHQHGIFDFKALIAGQVLHSKIRPLDVQERYQETFSKLKGFRGKYSAGEVMFVPAGFWHYVESSGLNIAVNFFIHFVDRSLQFKEPLRTYWIKANITSRPIDWYWALRGRAGTLYRRLFKPQRV</sequence>
<dbReference type="Pfam" id="PF13621">
    <property type="entry name" value="Cupin_8"/>
    <property type="match status" value="1"/>
</dbReference>
<name>A0ABZ0GM55_9GAMM</name>
<feature type="domain" description="JmjC" evidence="1">
    <location>
        <begin position="110"/>
        <end position="267"/>
    </location>
</feature>
<dbReference type="EMBL" id="CP136600">
    <property type="protein sequence ID" value="WOH36637.1"/>
    <property type="molecule type" value="Genomic_DNA"/>
</dbReference>
<gene>
    <name evidence="2" type="ORF">RI844_14840</name>
</gene>
<dbReference type="SMART" id="SM00558">
    <property type="entry name" value="JmjC"/>
    <property type="match status" value="1"/>
</dbReference>
<evidence type="ECO:0000259" key="1">
    <source>
        <dbReference type="PROSITE" id="PS51184"/>
    </source>
</evidence>
<dbReference type="RefSeq" id="WP_348395449.1">
    <property type="nucleotide sequence ID" value="NZ_CP136600.1"/>
</dbReference>
<evidence type="ECO:0000313" key="3">
    <source>
        <dbReference type="Proteomes" id="UP001301442"/>
    </source>
</evidence>
<dbReference type="InterPro" id="IPR003347">
    <property type="entry name" value="JmjC_dom"/>
</dbReference>
<proteinExistence type="predicted"/>
<dbReference type="SUPFAM" id="SSF51197">
    <property type="entry name" value="Clavaminate synthase-like"/>
    <property type="match status" value="1"/>
</dbReference>
<accession>A0ABZ0GM55</accession>
<organism evidence="2 3">
    <name type="scientific">Thalassotalea fonticola</name>
    <dbReference type="NCBI Taxonomy" id="3065649"/>
    <lineage>
        <taxon>Bacteria</taxon>
        <taxon>Pseudomonadati</taxon>
        <taxon>Pseudomonadota</taxon>
        <taxon>Gammaproteobacteria</taxon>
        <taxon>Alteromonadales</taxon>
        <taxon>Colwelliaceae</taxon>
        <taxon>Thalassotalea</taxon>
    </lineage>
</organism>
<reference evidence="2 3" key="1">
    <citation type="submission" date="2023-09" db="EMBL/GenBank/DDBJ databases">
        <authorList>
            <person name="Qi X."/>
        </authorList>
    </citation>
    <scope>NUCLEOTIDE SEQUENCE [LARGE SCALE GENOMIC DNA]</scope>
    <source>
        <strain evidence="2 3">S1-1</strain>
    </source>
</reference>
<dbReference type="PROSITE" id="PS51184">
    <property type="entry name" value="JMJC"/>
    <property type="match status" value="1"/>
</dbReference>
<keyword evidence="3" id="KW-1185">Reference proteome</keyword>
<dbReference type="PANTHER" id="PTHR12461:SF105">
    <property type="entry name" value="HYPOXIA-INDUCIBLE FACTOR 1-ALPHA INHIBITOR"/>
    <property type="match status" value="1"/>
</dbReference>
<dbReference type="Proteomes" id="UP001301442">
    <property type="component" value="Chromosome"/>
</dbReference>
<protein>
    <submittedName>
        <fullName evidence="2">Cupin-like domain-containing protein</fullName>
    </submittedName>
</protein>